<evidence type="ECO:0000313" key="2">
    <source>
        <dbReference type="EMBL" id="TKR64685.1"/>
    </source>
</evidence>
<keyword evidence="1" id="KW-0812">Transmembrane</keyword>
<evidence type="ECO:0000313" key="3">
    <source>
        <dbReference type="Proteomes" id="UP000298663"/>
    </source>
</evidence>
<evidence type="ECO:0000256" key="1">
    <source>
        <dbReference type="SAM" id="Phobius"/>
    </source>
</evidence>
<accession>A0A4V5ZYQ8</accession>
<dbReference type="AlphaFoldDB" id="A0A4V5ZYQ8"/>
<dbReference type="EMBL" id="AZBU02000009">
    <property type="protein sequence ID" value="TKR64685.1"/>
    <property type="molecule type" value="Genomic_DNA"/>
</dbReference>
<keyword evidence="1" id="KW-0472">Membrane</keyword>
<gene>
    <name evidence="2" type="ORF">L596_025175</name>
</gene>
<reference evidence="2 3" key="2">
    <citation type="journal article" date="2019" name="G3 (Bethesda)">
        <title>Hybrid Assembly of the Genome of the Entomopathogenic Nematode Steinernema carpocapsae Identifies the X-Chromosome.</title>
        <authorList>
            <person name="Serra L."/>
            <person name="Macchietto M."/>
            <person name="Macias-Munoz A."/>
            <person name="McGill C.J."/>
            <person name="Rodriguez I.M."/>
            <person name="Rodriguez B."/>
            <person name="Murad R."/>
            <person name="Mortazavi A."/>
        </authorList>
    </citation>
    <scope>NUCLEOTIDE SEQUENCE [LARGE SCALE GENOMIC DNA]</scope>
    <source>
        <strain evidence="2 3">ALL</strain>
    </source>
</reference>
<sequence length="210" mass="24198">MLKCPFKHTESYNCIALFSASLFSLPLPCPLAMAEHPSHRPKTHKPNCKLGKTRKVKAEADLYKKTHFFPALFERSELKNRALDEKRIVMNSVRCIENSYACFRFNVNFVSLVLLALPVVGTLLVLTLHLAVQTNKASVFFALLLLIAATDAFSIFAYLIKIDKHIKVFKRQSLDFQEDVAEFQENLERFKPFEKLVEVHKQMLKLLKKK</sequence>
<feature type="transmembrane region" description="Helical" evidence="1">
    <location>
        <begin position="109"/>
        <end position="132"/>
    </location>
</feature>
<organism evidence="2 3">
    <name type="scientific">Steinernema carpocapsae</name>
    <name type="common">Entomopathogenic nematode</name>
    <dbReference type="NCBI Taxonomy" id="34508"/>
    <lineage>
        <taxon>Eukaryota</taxon>
        <taxon>Metazoa</taxon>
        <taxon>Ecdysozoa</taxon>
        <taxon>Nematoda</taxon>
        <taxon>Chromadorea</taxon>
        <taxon>Rhabditida</taxon>
        <taxon>Tylenchina</taxon>
        <taxon>Panagrolaimomorpha</taxon>
        <taxon>Strongyloidoidea</taxon>
        <taxon>Steinernematidae</taxon>
        <taxon>Steinernema</taxon>
    </lineage>
</organism>
<feature type="transmembrane region" description="Helical" evidence="1">
    <location>
        <begin position="139"/>
        <end position="160"/>
    </location>
</feature>
<keyword evidence="3" id="KW-1185">Reference proteome</keyword>
<comment type="caution">
    <text evidence="2">The sequence shown here is derived from an EMBL/GenBank/DDBJ whole genome shotgun (WGS) entry which is preliminary data.</text>
</comment>
<reference evidence="2 3" key="1">
    <citation type="journal article" date="2015" name="Genome Biol.">
        <title>Comparative genomics of Steinernema reveals deeply conserved gene regulatory networks.</title>
        <authorList>
            <person name="Dillman A.R."/>
            <person name="Macchietto M."/>
            <person name="Porter C.F."/>
            <person name="Rogers A."/>
            <person name="Williams B."/>
            <person name="Antoshechkin I."/>
            <person name="Lee M.M."/>
            <person name="Goodwin Z."/>
            <person name="Lu X."/>
            <person name="Lewis E.E."/>
            <person name="Goodrich-Blair H."/>
            <person name="Stock S.P."/>
            <person name="Adams B.J."/>
            <person name="Sternberg P.W."/>
            <person name="Mortazavi A."/>
        </authorList>
    </citation>
    <scope>NUCLEOTIDE SEQUENCE [LARGE SCALE GENOMIC DNA]</scope>
    <source>
        <strain evidence="2 3">ALL</strain>
    </source>
</reference>
<dbReference type="Proteomes" id="UP000298663">
    <property type="component" value="Unassembled WGS sequence"/>
</dbReference>
<name>A0A4V5ZYQ8_STECR</name>
<proteinExistence type="predicted"/>
<protein>
    <submittedName>
        <fullName evidence="2">Uncharacterized protein</fullName>
    </submittedName>
</protein>
<keyword evidence="1" id="KW-1133">Transmembrane helix</keyword>